<dbReference type="Pfam" id="PF02631">
    <property type="entry name" value="RecX_HTH2"/>
    <property type="match status" value="1"/>
</dbReference>
<proteinExistence type="inferred from homology"/>
<keyword evidence="4 5" id="KW-0963">Cytoplasm</keyword>
<evidence type="ECO:0000256" key="4">
    <source>
        <dbReference type="ARBA" id="ARBA00022490"/>
    </source>
</evidence>
<dbReference type="Gene3D" id="1.10.10.10">
    <property type="entry name" value="Winged helix-like DNA-binding domain superfamily/Winged helix DNA-binding domain"/>
    <property type="match status" value="1"/>
</dbReference>
<dbReference type="Proteomes" id="UP000326464">
    <property type="component" value="Unassembled WGS sequence"/>
</dbReference>
<evidence type="ECO:0000256" key="5">
    <source>
        <dbReference type="HAMAP-Rule" id="MF_01114"/>
    </source>
</evidence>
<organism evidence="9 10">
    <name type="scientific">Arthrobacter bussei</name>
    <dbReference type="NCBI Taxonomy" id="2594179"/>
    <lineage>
        <taxon>Bacteria</taxon>
        <taxon>Bacillati</taxon>
        <taxon>Actinomycetota</taxon>
        <taxon>Actinomycetes</taxon>
        <taxon>Micrococcales</taxon>
        <taxon>Micrococcaceae</taxon>
        <taxon>Arthrobacter</taxon>
    </lineage>
</organism>
<comment type="caution">
    <text evidence="9">The sequence shown here is derived from an EMBL/GenBank/DDBJ whole genome shotgun (WGS) entry which is preliminary data.</text>
</comment>
<dbReference type="InterPro" id="IPR036388">
    <property type="entry name" value="WH-like_DNA-bd_sf"/>
</dbReference>
<feature type="compositionally biased region" description="Low complexity" evidence="6">
    <location>
        <begin position="49"/>
        <end position="67"/>
    </location>
</feature>
<dbReference type="OrthoDB" id="5244465at2"/>
<dbReference type="AlphaFoldDB" id="A0A7X1NRV3"/>
<protein>
    <recommendedName>
        <fullName evidence="3 5">Regulatory protein RecX</fullName>
    </recommendedName>
</protein>
<keyword evidence="10" id="KW-1185">Reference proteome</keyword>
<evidence type="ECO:0000256" key="1">
    <source>
        <dbReference type="ARBA" id="ARBA00004496"/>
    </source>
</evidence>
<dbReference type="GO" id="GO:0006282">
    <property type="term" value="P:regulation of DNA repair"/>
    <property type="evidence" value="ECO:0007669"/>
    <property type="project" value="UniProtKB-UniRule"/>
</dbReference>
<dbReference type="Pfam" id="PF21982">
    <property type="entry name" value="RecX_HTH1"/>
    <property type="match status" value="1"/>
</dbReference>
<evidence type="ECO:0000313" key="10">
    <source>
        <dbReference type="Proteomes" id="UP000326464"/>
    </source>
</evidence>
<dbReference type="GO" id="GO:0005737">
    <property type="term" value="C:cytoplasm"/>
    <property type="evidence" value="ECO:0007669"/>
    <property type="project" value="UniProtKB-SubCell"/>
</dbReference>
<evidence type="ECO:0000256" key="3">
    <source>
        <dbReference type="ARBA" id="ARBA00018111"/>
    </source>
</evidence>
<dbReference type="InterPro" id="IPR003783">
    <property type="entry name" value="Regulatory_RecX"/>
</dbReference>
<comment type="similarity">
    <text evidence="2 5">Belongs to the RecX family.</text>
</comment>
<name>A0A7X1NRV3_9MICC</name>
<sequence>MDGDEGALPVEWGTSFGRFGADSSKESAEGPDVDGESPRRAGTRKGLTRSGSSSFGRGGVSRSASGRTEAGSSKRSRRQPGGRATSGRDGRSFVDPFGPVVGSSADADASAGGTGGHPDSGEGPSARAQGRRRRRGARAETGSGADSALHGPAGPPQDSDGDETPAGAARTDEEWTSLGRSVLLRHLALGARSRHQLDRKLAEREVPPSIASALLDRFVEVQLIDDAEFARMWVRTRIAGKSLSRSSLRRELAEKGIAVELVDDALEQVSDEDETEQARDVVRRKLRVSADLTDRTVREKEIRRLVGVLARKGYNPGSAYSIVKEIITGATDAAAEAEPEGRPDAWPGE</sequence>
<dbReference type="InterPro" id="IPR053926">
    <property type="entry name" value="RecX_HTH_1st"/>
</dbReference>
<comment type="subcellular location">
    <subcellularLocation>
        <location evidence="1 5">Cytoplasm</location>
    </subcellularLocation>
</comment>
<feature type="region of interest" description="Disordered" evidence="6">
    <location>
        <begin position="1"/>
        <end position="174"/>
    </location>
</feature>
<feature type="domain" description="RecX second three-helical" evidence="7">
    <location>
        <begin position="225"/>
        <end position="266"/>
    </location>
</feature>
<dbReference type="PANTHER" id="PTHR33602">
    <property type="entry name" value="REGULATORY PROTEIN RECX FAMILY PROTEIN"/>
    <property type="match status" value="1"/>
</dbReference>
<evidence type="ECO:0000259" key="7">
    <source>
        <dbReference type="Pfam" id="PF02631"/>
    </source>
</evidence>
<accession>A0A7X1NRV3</accession>
<evidence type="ECO:0000256" key="6">
    <source>
        <dbReference type="SAM" id="MobiDB-lite"/>
    </source>
</evidence>
<evidence type="ECO:0000256" key="2">
    <source>
        <dbReference type="ARBA" id="ARBA00009695"/>
    </source>
</evidence>
<dbReference type="EMBL" id="VJXX01000005">
    <property type="protein sequence ID" value="MPY11856.1"/>
    <property type="molecule type" value="Genomic_DNA"/>
</dbReference>
<comment type="function">
    <text evidence="5">Modulates RecA activity.</text>
</comment>
<feature type="compositionally biased region" description="Low complexity" evidence="6">
    <location>
        <begin position="102"/>
        <end position="111"/>
    </location>
</feature>
<dbReference type="HAMAP" id="MF_01114">
    <property type="entry name" value="RecX"/>
    <property type="match status" value="1"/>
</dbReference>
<dbReference type="InterPro" id="IPR053924">
    <property type="entry name" value="RecX_HTH_2nd"/>
</dbReference>
<dbReference type="PANTHER" id="PTHR33602:SF1">
    <property type="entry name" value="REGULATORY PROTEIN RECX FAMILY PROTEIN"/>
    <property type="match status" value="1"/>
</dbReference>
<evidence type="ECO:0000313" key="9">
    <source>
        <dbReference type="EMBL" id="MPY11856.1"/>
    </source>
</evidence>
<dbReference type="RefSeq" id="WP_152816717.1">
    <property type="nucleotide sequence ID" value="NZ_VJXX01000005.1"/>
</dbReference>
<feature type="domain" description="RecX first three-helical" evidence="8">
    <location>
        <begin position="183"/>
        <end position="217"/>
    </location>
</feature>
<evidence type="ECO:0000259" key="8">
    <source>
        <dbReference type="Pfam" id="PF21982"/>
    </source>
</evidence>
<reference evidence="10" key="1">
    <citation type="submission" date="2019-07" db="EMBL/GenBank/DDBJ databases">
        <title>Arthrobacter KR32 sp. nov., isolated from mountain cheese made of cows milk.</title>
        <authorList>
            <person name="Flegler A."/>
        </authorList>
    </citation>
    <scope>NUCLEOTIDE SEQUENCE [LARGE SCALE GENOMIC DNA]</scope>
    <source>
        <strain evidence="10">KR32</strain>
    </source>
</reference>
<gene>
    <name evidence="5" type="primary">recX</name>
    <name evidence="9" type="ORF">FNH21_14210</name>
</gene>